<dbReference type="Gene3D" id="3.90.850.10">
    <property type="entry name" value="Fumarylacetoacetase-like, C-terminal domain"/>
    <property type="match status" value="1"/>
</dbReference>
<sequence>MTEAHHRASGLDPGDSAALLAAERLRNAGTTGVPTGPVRDLLGQGRLARAYGVQQHNIGLALATDGEAVVGRKIGLTSPAVQRQLGVDQPDYGTLLRSMRVDAGGTIAPSRTLQPKVEAEVAFELAHGIDAVPAAPAGLLPAVARAMPAIEIVDSRVADWDIGIVDTIADNASSGLFVLGDGELTLDETSLTDVSMLLRRHDDTVSHGRGADCLGGPLISLMWLARAMIDLGTPLRRGDVVLSGALGPMVPASPGDLFTATFHDSSRRLDVTVEFSGEET</sequence>
<dbReference type="InterPro" id="IPR050772">
    <property type="entry name" value="Hydratase-Decarb/MhpD_sf"/>
</dbReference>
<dbReference type="GO" id="GO:0005737">
    <property type="term" value="C:cytoplasm"/>
    <property type="evidence" value="ECO:0007669"/>
    <property type="project" value="TreeGrafter"/>
</dbReference>
<keyword evidence="1" id="KW-0456">Lyase</keyword>
<evidence type="ECO:0000259" key="2">
    <source>
        <dbReference type="Pfam" id="PF01557"/>
    </source>
</evidence>
<dbReference type="PANTHER" id="PTHR30143">
    <property type="entry name" value="ACID HYDRATASE"/>
    <property type="match status" value="1"/>
</dbReference>
<keyword evidence="5" id="KW-1185">Reference proteome</keyword>
<gene>
    <name evidence="4" type="ORF">D7318_00415</name>
    <name evidence="3" type="ORF">D7319_02480</name>
</gene>
<reference evidence="5 6" key="1">
    <citation type="submission" date="2018-09" db="EMBL/GenBank/DDBJ databases">
        <title>Streptomyces sp. nov. DS1-2, an endophytic actinomycete isolated from roots of Dendrobium scabrilingue.</title>
        <authorList>
            <person name="Kuncharoen N."/>
            <person name="Kudo T."/>
            <person name="Ohkuma M."/>
            <person name="Yuki M."/>
            <person name="Tanasupawat S."/>
        </authorList>
    </citation>
    <scope>NUCLEOTIDE SEQUENCE [LARGE SCALE GENOMIC DNA]</scope>
    <source>
        <strain evidence="3 6">AZ1-7</strain>
        <strain evidence="4 5">DS1-2</strain>
    </source>
</reference>
<evidence type="ECO:0000256" key="1">
    <source>
        <dbReference type="ARBA" id="ARBA00023239"/>
    </source>
</evidence>
<dbReference type="SUPFAM" id="SSF56529">
    <property type="entry name" value="FAH"/>
    <property type="match status" value="1"/>
</dbReference>
<dbReference type="OrthoDB" id="9792137at2"/>
<evidence type="ECO:0000313" key="3">
    <source>
        <dbReference type="EMBL" id="RKN12817.1"/>
    </source>
</evidence>
<dbReference type="InterPro" id="IPR011234">
    <property type="entry name" value="Fumarylacetoacetase-like_C"/>
</dbReference>
<name>A0A3A9X2S5_9ACTN</name>
<evidence type="ECO:0000313" key="5">
    <source>
        <dbReference type="Proteomes" id="UP000268652"/>
    </source>
</evidence>
<dbReference type="GO" id="GO:0008684">
    <property type="term" value="F:2-oxopent-4-enoate hydratase activity"/>
    <property type="evidence" value="ECO:0007669"/>
    <property type="project" value="TreeGrafter"/>
</dbReference>
<dbReference type="Proteomes" id="UP000268652">
    <property type="component" value="Unassembled WGS sequence"/>
</dbReference>
<dbReference type="Pfam" id="PF01557">
    <property type="entry name" value="FAA_hydrolase"/>
    <property type="match status" value="1"/>
</dbReference>
<dbReference type="EMBL" id="RBDX01000001">
    <property type="protein sequence ID" value="RKN12817.1"/>
    <property type="molecule type" value="Genomic_DNA"/>
</dbReference>
<comment type="caution">
    <text evidence="3">The sequence shown here is derived from an EMBL/GenBank/DDBJ whole genome shotgun (WGS) entry which is preliminary data.</text>
</comment>
<accession>A0A3A9X2S5</accession>
<feature type="domain" description="Fumarylacetoacetase-like C-terminal" evidence="2">
    <location>
        <begin position="100"/>
        <end position="262"/>
    </location>
</feature>
<dbReference type="InterPro" id="IPR036663">
    <property type="entry name" value="Fumarylacetoacetase_C_sf"/>
</dbReference>
<dbReference type="EMBL" id="RBDY01000001">
    <property type="protein sequence ID" value="RKN27418.1"/>
    <property type="molecule type" value="Genomic_DNA"/>
</dbReference>
<proteinExistence type="predicted"/>
<dbReference type="PANTHER" id="PTHR30143:SF0">
    <property type="entry name" value="2-KETO-4-PENTENOATE HYDRATASE"/>
    <property type="match status" value="1"/>
</dbReference>
<evidence type="ECO:0000313" key="6">
    <source>
        <dbReference type="Proteomes" id="UP000275024"/>
    </source>
</evidence>
<dbReference type="RefSeq" id="WP_120694786.1">
    <property type="nucleotide sequence ID" value="NZ_RBDX01000001.1"/>
</dbReference>
<evidence type="ECO:0000313" key="4">
    <source>
        <dbReference type="EMBL" id="RKN27418.1"/>
    </source>
</evidence>
<dbReference type="Proteomes" id="UP000275024">
    <property type="component" value="Unassembled WGS sequence"/>
</dbReference>
<dbReference type="AlphaFoldDB" id="A0A3A9X2S5"/>
<organism evidence="3 6">
    <name type="scientific">Streptomyces radicis</name>
    <dbReference type="NCBI Taxonomy" id="1750517"/>
    <lineage>
        <taxon>Bacteria</taxon>
        <taxon>Bacillati</taxon>
        <taxon>Actinomycetota</taxon>
        <taxon>Actinomycetes</taxon>
        <taxon>Kitasatosporales</taxon>
        <taxon>Streptomycetaceae</taxon>
        <taxon>Streptomyces</taxon>
    </lineage>
</organism>
<protein>
    <submittedName>
        <fullName evidence="3">2-keto-4-pentenoate hydratase</fullName>
    </submittedName>
</protein>